<protein>
    <recommendedName>
        <fullName evidence="5">DoxX family membrane protein</fullName>
    </recommendedName>
</protein>
<dbReference type="RefSeq" id="WP_355085500.1">
    <property type="nucleotide sequence ID" value="NZ_JBEXKW010000015.1"/>
</dbReference>
<proteinExistence type="predicted"/>
<keyword evidence="2" id="KW-1133">Transmembrane helix</keyword>
<dbReference type="PANTHER" id="PTHR36974">
    <property type="entry name" value="MEMBRANE PROTEIN-RELATED"/>
    <property type="match status" value="1"/>
</dbReference>
<dbReference type="Proteomes" id="UP001551695">
    <property type="component" value="Unassembled WGS sequence"/>
</dbReference>
<name>A0ABV3FQZ3_9NOCA</name>
<feature type="transmembrane region" description="Helical" evidence="2">
    <location>
        <begin position="35"/>
        <end position="54"/>
    </location>
</feature>
<sequence length="158" mass="17264">MDNDSSEISVEDPDGAPESGPACCDPAETSTVRDVARWVLASAMIFAGLSHLFWARKDFQAQVPDWVPLDKDGVVMASGGVEIALGANLALADRDRARTGQVLALFFLAVFPGNLAQYLGRRDAFGLDTDRKRLIRLFFQPVLIGWALWSTRAPRSGR</sequence>
<feature type="compositionally biased region" description="Acidic residues" evidence="1">
    <location>
        <begin position="1"/>
        <end position="15"/>
    </location>
</feature>
<evidence type="ECO:0008006" key="5">
    <source>
        <dbReference type="Google" id="ProtNLM"/>
    </source>
</evidence>
<feature type="transmembrane region" description="Helical" evidence="2">
    <location>
        <begin position="133"/>
        <end position="149"/>
    </location>
</feature>
<accession>A0ABV3FQZ3</accession>
<dbReference type="PANTHER" id="PTHR36974:SF1">
    <property type="entry name" value="DOXX FAMILY MEMBRANE PROTEIN"/>
    <property type="match status" value="1"/>
</dbReference>
<keyword evidence="4" id="KW-1185">Reference proteome</keyword>
<feature type="region of interest" description="Disordered" evidence="1">
    <location>
        <begin position="1"/>
        <end position="27"/>
    </location>
</feature>
<evidence type="ECO:0000313" key="4">
    <source>
        <dbReference type="Proteomes" id="UP001551695"/>
    </source>
</evidence>
<evidence type="ECO:0000256" key="2">
    <source>
        <dbReference type="SAM" id="Phobius"/>
    </source>
</evidence>
<keyword evidence="2" id="KW-0812">Transmembrane</keyword>
<dbReference type="EMBL" id="JBFAKC010000004">
    <property type="protein sequence ID" value="MEV0707832.1"/>
    <property type="molecule type" value="Genomic_DNA"/>
</dbReference>
<comment type="caution">
    <text evidence="3">The sequence shown here is derived from an EMBL/GenBank/DDBJ whole genome shotgun (WGS) entry which is preliminary data.</text>
</comment>
<gene>
    <name evidence="3" type="ORF">AB0I48_09735</name>
</gene>
<feature type="transmembrane region" description="Helical" evidence="2">
    <location>
        <begin position="103"/>
        <end position="121"/>
    </location>
</feature>
<organism evidence="3 4">
    <name type="scientific">Nocardia aurea</name>
    <dbReference type="NCBI Taxonomy" id="2144174"/>
    <lineage>
        <taxon>Bacteria</taxon>
        <taxon>Bacillati</taxon>
        <taxon>Actinomycetota</taxon>
        <taxon>Actinomycetes</taxon>
        <taxon>Mycobacteriales</taxon>
        <taxon>Nocardiaceae</taxon>
        <taxon>Nocardia</taxon>
    </lineage>
</organism>
<reference evidence="3 4" key="1">
    <citation type="submission" date="2024-06" db="EMBL/GenBank/DDBJ databases">
        <title>The Natural Products Discovery Center: Release of the First 8490 Sequenced Strains for Exploring Actinobacteria Biosynthetic Diversity.</title>
        <authorList>
            <person name="Kalkreuter E."/>
            <person name="Kautsar S.A."/>
            <person name="Yang D."/>
            <person name="Bader C.D."/>
            <person name="Teijaro C.N."/>
            <person name="Fluegel L."/>
            <person name="Davis C.M."/>
            <person name="Simpson J.R."/>
            <person name="Lauterbach L."/>
            <person name="Steele A.D."/>
            <person name="Gui C."/>
            <person name="Meng S."/>
            <person name="Li G."/>
            <person name="Viehrig K."/>
            <person name="Ye F."/>
            <person name="Su P."/>
            <person name="Kiefer A.F."/>
            <person name="Nichols A."/>
            <person name="Cepeda A.J."/>
            <person name="Yan W."/>
            <person name="Fan B."/>
            <person name="Jiang Y."/>
            <person name="Adhikari A."/>
            <person name="Zheng C.-J."/>
            <person name="Schuster L."/>
            <person name="Cowan T.M."/>
            <person name="Smanski M.J."/>
            <person name="Chevrette M.G."/>
            <person name="De Carvalho L.P.S."/>
            <person name="Shen B."/>
        </authorList>
    </citation>
    <scope>NUCLEOTIDE SEQUENCE [LARGE SCALE GENOMIC DNA]</scope>
    <source>
        <strain evidence="3 4">NPDC050403</strain>
    </source>
</reference>
<keyword evidence="2" id="KW-0472">Membrane</keyword>
<evidence type="ECO:0000313" key="3">
    <source>
        <dbReference type="EMBL" id="MEV0707832.1"/>
    </source>
</evidence>
<evidence type="ECO:0000256" key="1">
    <source>
        <dbReference type="SAM" id="MobiDB-lite"/>
    </source>
</evidence>